<dbReference type="AlphaFoldDB" id="A0A1F6NU35"/>
<evidence type="ECO:0000256" key="1">
    <source>
        <dbReference type="HAMAP-Rule" id="MF_00165"/>
    </source>
</evidence>
<dbReference type="EC" id="2.7.4.9" evidence="1"/>
<dbReference type="InterPro" id="IPR027417">
    <property type="entry name" value="P-loop_NTPase"/>
</dbReference>
<dbReference type="Proteomes" id="UP000177907">
    <property type="component" value="Unassembled WGS sequence"/>
</dbReference>
<comment type="catalytic activity">
    <reaction evidence="1">
        <text>dTMP + ATP = dTDP + ADP</text>
        <dbReference type="Rhea" id="RHEA:13517"/>
        <dbReference type="ChEBI" id="CHEBI:30616"/>
        <dbReference type="ChEBI" id="CHEBI:58369"/>
        <dbReference type="ChEBI" id="CHEBI:63528"/>
        <dbReference type="ChEBI" id="CHEBI:456216"/>
        <dbReference type="EC" id="2.7.4.9"/>
    </reaction>
</comment>
<comment type="similarity">
    <text evidence="1">Belongs to the thymidylate kinase family.</text>
</comment>
<dbReference type="GO" id="GO:0006233">
    <property type="term" value="P:dTDP biosynthetic process"/>
    <property type="evidence" value="ECO:0007669"/>
    <property type="project" value="InterPro"/>
</dbReference>
<keyword evidence="1" id="KW-0808">Transferase</keyword>
<gene>
    <name evidence="1" type="primary">tmk</name>
    <name evidence="3" type="ORF">A3J93_02900</name>
</gene>
<keyword evidence="1" id="KW-0545">Nucleotide biosynthesis</keyword>
<keyword evidence="1" id="KW-0418">Kinase</keyword>
<evidence type="ECO:0000313" key="4">
    <source>
        <dbReference type="Proteomes" id="UP000177907"/>
    </source>
</evidence>
<comment type="function">
    <text evidence="1">Phosphorylation of dTMP to form dTDP in both de novo and salvage pathways of dTTP synthesis.</text>
</comment>
<sequence>MLILIDGIDGSGKSTVIETWKKYLVAQGNAIFDLKEYLKKTGEYPKLSELNGYDFIFSAEPTYAGVGAVIRDELIKNGTTYPVEAVAEAYALDRLILYTKIIIPLLKDGRVIIQDRGISTSLAYQSLAHKNFTMKKISALPGNNLALTHRPDHLILVKTNPTTSAQRLSGRAQKQDNVIFENLPFLKKSHRQFFGTELKKIFIKRGTAIHQLNGNAKIGIMKAEATALLKQILT</sequence>
<comment type="caution">
    <text evidence="3">The sequence shown here is derived from an EMBL/GenBank/DDBJ whole genome shotgun (WGS) entry which is preliminary data.</text>
</comment>
<dbReference type="SUPFAM" id="SSF52540">
    <property type="entry name" value="P-loop containing nucleoside triphosphate hydrolases"/>
    <property type="match status" value="1"/>
</dbReference>
<evidence type="ECO:0000313" key="3">
    <source>
        <dbReference type="EMBL" id="OGH87456.1"/>
    </source>
</evidence>
<reference evidence="3 4" key="1">
    <citation type="journal article" date="2016" name="Nat. Commun.">
        <title>Thousands of microbial genomes shed light on interconnected biogeochemical processes in an aquifer system.</title>
        <authorList>
            <person name="Anantharaman K."/>
            <person name="Brown C.T."/>
            <person name="Hug L.A."/>
            <person name="Sharon I."/>
            <person name="Castelle C.J."/>
            <person name="Probst A.J."/>
            <person name="Thomas B.C."/>
            <person name="Singh A."/>
            <person name="Wilkins M.J."/>
            <person name="Karaoz U."/>
            <person name="Brodie E.L."/>
            <person name="Williams K.H."/>
            <person name="Hubbard S.S."/>
            <person name="Banfield J.F."/>
        </authorList>
    </citation>
    <scope>NUCLEOTIDE SEQUENCE [LARGE SCALE GENOMIC DNA]</scope>
</reference>
<dbReference type="GO" id="GO:0006235">
    <property type="term" value="P:dTTP biosynthetic process"/>
    <property type="evidence" value="ECO:0007669"/>
    <property type="project" value="UniProtKB-UniRule"/>
</dbReference>
<keyword evidence="1" id="KW-0067">ATP-binding</keyword>
<dbReference type="CDD" id="cd01672">
    <property type="entry name" value="TMPK"/>
    <property type="match status" value="1"/>
</dbReference>
<dbReference type="EMBL" id="MFQZ01000010">
    <property type="protein sequence ID" value="OGH87456.1"/>
    <property type="molecule type" value="Genomic_DNA"/>
</dbReference>
<dbReference type="InterPro" id="IPR039430">
    <property type="entry name" value="Thymidylate_kin-like_dom"/>
</dbReference>
<dbReference type="Pfam" id="PF02223">
    <property type="entry name" value="Thymidylate_kin"/>
    <property type="match status" value="1"/>
</dbReference>
<organism evidence="3 4">
    <name type="scientific">Candidatus Magasanikbacteria bacterium RIFOXYC2_FULL_42_28</name>
    <dbReference type="NCBI Taxonomy" id="1798704"/>
    <lineage>
        <taxon>Bacteria</taxon>
        <taxon>Candidatus Magasanikiibacteriota</taxon>
    </lineage>
</organism>
<accession>A0A1F6NU35</accession>
<protein>
    <recommendedName>
        <fullName evidence="1">Thymidylate kinase</fullName>
        <ecNumber evidence="1">2.7.4.9</ecNumber>
    </recommendedName>
    <alternativeName>
        <fullName evidence="1">dTMP kinase</fullName>
    </alternativeName>
</protein>
<dbReference type="Gene3D" id="3.40.50.300">
    <property type="entry name" value="P-loop containing nucleotide triphosphate hydrolases"/>
    <property type="match status" value="1"/>
</dbReference>
<feature type="domain" description="Thymidylate kinase-like" evidence="2">
    <location>
        <begin position="51"/>
        <end position="194"/>
    </location>
</feature>
<evidence type="ECO:0000259" key="2">
    <source>
        <dbReference type="Pfam" id="PF02223"/>
    </source>
</evidence>
<dbReference type="InterPro" id="IPR018094">
    <property type="entry name" value="Thymidylate_kinase"/>
</dbReference>
<dbReference type="GO" id="GO:0004798">
    <property type="term" value="F:dTMP kinase activity"/>
    <property type="evidence" value="ECO:0007669"/>
    <property type="project" value="UniProtKB-UniRule"/>
</dbReference>
<dbReference type="STRING" id="1798704.A3J93_02900"/>
<name>A0A1F6NU35_9BACT</name>
<keyword evidence="1" id="KW-0547">Nucleotide-binding</keyword>
<dbReference type="HAMAP" id="MF_00165">
    <property type="entry name" value="Thymidylate_kinase"/>
    <property type="match status" value="1"/>
</dbReference>
<feature type="binding site" evidence="1">
    <location>
        <begin position="7"/>
        <end position="14"/>
    </location>
    <ligand>
        <name>ATP</name>
        <dbReference type="ChEBI" id="CHEBI:30616"/>
    </ligand>
</feature>
<proteinExistence type="inferred from homology"/>
<dbReference type="GO" id="GO:0005524">
    <property type="term" value="F:ATP binding"/>
    <property type="evidence" value="ECO:0007669"/>
    <property type="project" value="UniProtKB-UniRule"/>
</dbReference>